<name>A0A381XGF6_9ZZZZ</name>
<sequence>MKVIDIHAHVVLEKTLKSIPSYGPEIGGTEENPWFRIGNYKLEGVRYRNTPFMDEKMRIEQMDLMGIDYQVLSPNPLTYFHHIDNKTAIDYCKFHNDELASLVENNLDRLGGLASLPIQDPKAACAELERSVSLGLKGGYIGTDFPQGFDDHSMEDFYSACTELDLPLFIHPAPQGIDGPLYEKKLHKYSLDLTVGFANQESLTIGTIIFSGVLHRHPTLDICISHGGGNIPFLKGRLAHAAMNRPDSPDWLRKNGEFERQLQLLWYDNHVHSKSSLGLLESVVGKERLVLGTNFLGWDQPDIKKLSNIPSYLANNAKKLLRMD</sequence>
<dbReference type="AlphaFoldDB" id="A0A381XGF6"/>
<dbReference type="GO" id="GO:0016787">
    <property type="term" value="F:hydrolase activity"/>
    <property type="evidence" value="ECO:0007669"/>
    <property type="project" value="InterPro"/>
</dbReference>
<dbReference type="PANTHER" id="PTHR21240">
    <property type="entry name" value="2-AMINO-3-CARBOXYLMUCONATE-6-SEMIALDEHYDE DECARBOXYLASE"/>
    <property type="match status" value="1"/>
</dbReference>
<evidence type="ECO:0000256" key="1">
    <source>
        <dbReference type="ARBA" id="ARBA00023239"/>
    </source>
</evidence>
<reference evidence="3" key="1">
    <citation type="submission" date="2018-05" db="EMBL/GenBank/DDBJ databases">
        <authorList>
            <person name="Lanie J.A."/>
            <person name="Ng W.-L."/>
            <person name="Kazmierczak K.M."/>
            <person name="Andrzejewski T.M."/>
            <person name="Davidsen T.M."/>
            <person name="Wayne K.J."/>
            <person name="Tettelin H."/>
            <person name="Glass J.I."/>
            <person name="Rusch D."/>
            <person name="Podicherti R."/>
            <person name="Tsui H.-C.T."/>
            <person name="Winkler M.E."/>
        </authorList>
    </citation>
    <scope>NUCLEOTIDE SEQUENCE</scope>
</reference>
<accession>A0A381XGF6</accession>
<dbReference type="InterPro" id="IPR032465">
    <property type="entry name" value="ACMSD"/>
</dbReference>
<dbReference type="InterPro" id="IPR006680">
    <property type="entry name" value="Amidohydro-rel"/>
</dbReference>
<organism evidence="3">
    <name type="scientific">marine metagenome</name>
    <dbReference type="NCBI Taxonomy" id="408172"/>
    <lineage>
        <taxon>unclassified sequences</taxon>
        <taxon>metagenomes</taxon>
        <taxon>ecological metagenomes</taxon>
    </lineage>
</organism>
<gene>
    <name evidence="3" type="ORF">METZ01_LOCUS116476</name>
</gene>
<dbReference type="Pfam" id="PF04909">
    <property type="entry name" value="Amidohydro_2"/>
    <property type="match status" value="1"/>
</dbReference>
<feature type="domain" description="Amidohydrolase-related" evidence="2">
    <location>
        <begin position="4"/>
        <end position="302"/>
    </location>
</feature>
<dbReference type="GO" id="GO:0016831">
    <property type="term" value="F:carboxy-lyase activity"/>
    <property type="evidence" value="ECO:0007669"/>
    <property type="project" value="InterPro"/>
</dbReference>
<dbReference type="InterPro" id="IPR032466">
    <property type="entry name" value="Metal_Hydrolase"/>
</dbReference>
<keyword evidence="1" id="KW-0456">Lyase</keyword>
<dbReference type="Gene3D" id="3.20.20.140">
    <property type="entry name" value="Metal-dependent hydrolases"/>
    <property type="match status" value="1"/>
</dbReference>
<dbReference type="EMBL" id="UINC01015030">
    <property type="protein sequence ID" value="SVA63622.1"/>
    <property type="molecule type" value="Genomic_DNA"/>
</dbReference>
<dbReference type="PANTHER" id="PTHR21240:SF28">
    <property type="entry name" value="ISO-OROTATE DECARBOXYLASE (EUROFUNG)"/>
    <property type="match status" value="1"/>
</dbReference>
<protein>
    <recommendedName>
        <fullName evidence="2">Amidohydrolase-related domain-containing protein</fullName>
    </recommendedName>
</protein>
<dbReference type="GO" id="GO:0005737">
    <property type="term" value="C:cytoplasm"/>
    <property type="evidence" value="ECO:0007669"/>
    <property type="project" value="TreeGrafter"/>
</dbReference>
<evidence type="ECO:0000313" key="3">
    <source>
        <dbReference type="EMBL" id="SVA63622.1"/>
    </source>
</evidence>
<dbReference type="SUPFAM" id="SSF51556">
    <property type="entry name" value="Metallo-dependent hydrolases"/>
    <property type="match status" value="1"/>
</dbReference>
<proteinExistence type="predicted"/>
<dbReference type="GO" id="GO:0019748">
    <property type="term" value="P:secondary metabolic process"/>
    <property type="evidence" value="ECO:0007669"/>
    <property type="project" value="TreeGrafter"/>
</dbReference>
<evidence type="ECO:0000259" key="2">
    <source>
        <dbReference type="Pfam" id="PF04909"/>
    </source>
</evidence>